<evidence type="ECO:0000259" key="5">
    <source>
        <dbReference type="Pfam" id="PF00535"/>
    </source>
</evidence>
<keyword evidence="2" id="KW-0328">Glycosyltransferase</keyword>
<evidence type="ECO:0000256" key="4">
    <source>
        <dbReference type="SAM" id="Phobius"/>
    </source>
</evidence>
<dbReference type="RefSeq" id="WP_150088317.1">
    <property type="nucleotide sequence ID" value="NZ_VWSF01000006.1"/>
</dbReference>
<dbReference type="AlphaFoldDB" id="A0A5M6DGM7"/>
<evidence type="ECO:0000256" key="2">
    <source>
        <dbReference type="ARBA" id="ARBA00022676"/>
    </source>
</evidence>
<dbReference type="InterPro" id="IPR029044">
    <property type="entry name" value="Nucleotide-diphossugar_trans"/>
</dbReference>
<organism evidence="6 7">
    <name type="scientific">Adhaeribacter rhizoryzae</name>
    <dbReference type="NCBI Taxonomy" id="2607907"/>
    <lineage>
        <taxon>Bacteria</taxon>
        <taxon>Pseudomonadati</taxon>
        <taxon>Bacteroidota</taxon>
        <taxon>Cytophagia</taxon>
        <taxon>Cytophagales</taxon>
        <taxon>Hymenobacteraceae</taxon>
        <taxon>Adhaeribacter</taxon>
    </lineage>
</organism>
<reference evidence="6 7" key="1">
    <citation type="submission" date="2019-09" db="EMBL/GenBank/DDBJ databases">
        <title>Genome sequence and assembly of Adhaeribacter sp.</title>
        <authorList>
            <person name="Chhetri G."/>
        </authorList>
    </citation>
    <scope>NUCLEOTIDE SEQUENCE [LARGE SCALE GENOMIC DNA]</scope>
    <source>
        <strain evidence="6 7">DK36</strain>
    </source>
</reference>
<keyword evidence="7" id="KW-1185">Reference proteome</keyword>
<evidence type="ECO:0000313" key="7">
    <source>
        <dbReference type="Proteomes" id="UP000323426"/>
    </source>
</evidence>
<dbReference type="Gene3D" id="3.90.550.10">
    <property type="entry name" value="Spore Coat Polysaccharide Biosynthesis Protein SpsA, Chain A"/>
    <property type="match status" value="1"/>
</dbReference>
<dbReference type="PANTHER" id="PTHR43630">
    <property type="entry name" value="POLY-BETA-1,6-N-ACETYL-D-GLUCOSAMINE SYNTHASE"/>
    <property type="match status" value="1"/>
</dbReference>
<feature type="domain" description="Glycosyltransferase 2-like" evidence="5">
    <location>
        <begin position="26"/>
        <end position="159"/>
    </location>
</feature>
<dbReference type="Pfam" id="PF00535">
    <property type="entry name" value="Glycos_transf_2"/>
    <property type="match status" value="1"/>
</dbReference>
<protein>
    <submittedName>
        <fullName evidence="6">Glycosyltransferase</fullName>
    </submittedName>
</protein>
<keyword evidence="3 6" id="KW-0808">Transferase</keyword>
<feature type="transmembrane region" description="Helical" evidence="4">
    <location>
        <begin position="290"/>
        <end position="310"/>
    </location>
</feature>
<dbReference type="InterPro" id="IPR001173">
    <property type="entry name" value="Glyco_trans_2-like"/>
</dbReference>
<keyword evidence="4" id="KW-0472">Membrane</keyword>
<sequence length="350" mass="40317">MFYYFLPFYFYTPPVANSGQSPKPVSVIIAAHNELNNLQRLLPAVLSQQYPDFEVIVVDDRSSDNTAEYLQQLQSKYKNFRYIKIENTGRPENQKKYALTQGVDFARFEYLLLTDADCMPLSNNWIGEIMAGFTNGAAMVLGYSPYSKKPGFLNHLIRFETLLSAIQYLSFSVKGRAYMGVGRNLSYTKKCFYESNGFTAHINILGGDDDLFVQTAAPRHKVNIAISRECQTESIPKQTYSEWVIQKRRHLNVGRYYKLADKLLIGIFMLSNIFFYLTAIFLLFVPDNLIFLGILFTLRSIVVYFVYVLLARKIKEPLSVFLLPVLDLVYFLNYLMLGASVLILNKVRWK</sequence>
<proteinExistence type="inferred from homology"/>
<keyword evidence="4" id="KW-0812">Transmembrane</keyword>
<gene>
    <name evidence="6" type="ORF">F0145_10260</name>
</gene>
<feature type="transmembrane region" description="Helical" evidence="4">
    <location>
        <begin position="263"/>
        <end position="284"/>
    </location>
</feature>
<name>A0A5M6DGM7_9BACT</name>
<comment type="caution">
    <text evidence="6">The sequence shown here is derived from an EMBL/GenBank/DDBJ whole genome shotgun (WGS) entry which is preliminary data.</text>
</comment>
<evidence type="ECO:0000313" key="6">
    <source>
        <dbReference type="EMBL" id="KAA5546714.1"/>
    </source>
</evidence>
<dbReference type="EMBL" id="VWSF01000006">
    <property type="protein sequence ID" value="KAA5546714.1"/>
    <property type="molecule type" value="Genomic_DNA"/>
</dbReference>
<dbReference type="SUPFAM" id="SSF53448">
    <property type="entry name" value="Nucleotide-diphospho-sugar transferases"/>
    <property type="match status" value="1"/>
</dbReference>
<dbReference type="Proteomes" id="UP000323426">
    <property type="component" value="Unassembled WGS sequence"/>
</dbReference>
<accession>A0A5M6DGM7</accession>
<evidence type="ECO:0000256" key="3">
    <source>
        <dbReference type="ARBA" id="ARBA00022679"/>
    </source>
</evidence>
<keyword evidence="4" id="KW-1133">Transmembrane helix</keyword>
<dbReference type="PANTHER" id="PTHR43630:SF1">
    <property type="entry name" value="POLY-BETA-1,6-N-ACETYL-D-GLUCOSAMINE SYNTHASE"/>
    <property type="match status" value="1"/>
</dbReference>
<dbReference type="GO" id="GO:0016757">
    <property type="term" value="F:glycosyltransferase activity"/>
    <property type="evidence" value="ECO:0007669"/>
    <property type="project" value="UniProtKB-KW"/>
</dbReference>
<comment type="similarity">
    <text evidence="1">Belongs to the glycosyltransferase 2 family.</text>
</comment>
<evidence type="ECO:0000256" key="1">
    <source>
        <dbReference type="ARBA" id="ARBA00006739"/>
    </source>
</evidence>
<feature type="transmembrane region" description="Helical" evidence="4">
    <location>
        <begin position="322"/>
        <end position="344"/>
    </location>
</feature>